<evidence type="ECO:0000256" key="8">
    <source>
        <dbReference type="ARBA" id="ARBA00022753"/>
    </source>
</evidence>
<dbReference type="CDD" id="cd15725">
    <property type="entry name" value="FYVE_PIKfyve_Fab1"/>
    <property type="match status" value="1"/>
</dbReference>
<dbReference type="GO" id="GO:0009555">
    <property type="term" value="P:pollen development"/>
    <property type="evidence" value="ECO:0007669"/>
    <property type="project" value="UniProtKB-ARBA"/>
</dbReference>
<evidence type="ECO:0000256" key="4">
    <source>
        <dbReference type="ARBA" id="ARBA00012009"/>
    </source>
</evidence>
<keyword evidence="6" id="KW-0479">Metal-binding</keyword>
<keyword evidence="12 21" id="KW-0067">ATP-binding</keyword>
<dbReference type="InterPro" id="IPR027409">
    <property type="entry name" value="GroEL-like_apical_dom_sf"/>
</dbReference>
<evidence type="ECO:0000313" key="25">
    <source>
        <dbReference type="EMBL" id="OAP00753.1"/>
    </source>
</evidence>
<dbReference type="GO" id="GO:0010256">
    <property type="term" value="P:endomembrane system organization"/>
    <property type="evidence" value="ECO:0007669"/>
    <property type="project" value="UniProtKB-ARBA"/>
</dbReference>
<evidence type="ECO:0000256" key="9">
    <source>
        <dbReference type="ARBA" id="ARBA00022771"/>
    </source>
</evidence>
<evidence type="ECO:0000256" key="1">
    <source>
        <dbReference type="ARBA" id="ARBA00001936"/>
    </source>
</evidence>
<dbReference type="Gene3D" id="3.50.7.10">
    <property type="entry name" value="GroEL"/>
    <property type="match status" value="1"/>
</dbReference>
<dbReference type="InterPro" id="IPR044769">
    <property type="entry name" value="PIKfyve_PIPKc"/>
</dbReference>
<dbReference type="CDD" id="cd17300">
    <property type="entry name" value="PIPKc_PIKfyve"/>
    <property type="match status" value="1"/>
</dbReference>
<dbReference type="GO" id="GO:0000285">
    <property type="term" value="F:1-phosphatidylinositol-3-phosphate 5-kinase activity"/>
    <property type="evidence" value="ECO:0007669"/>
    <property type="project" value="UniProtKB-EC"/>
</dbReference>
<dbReference type="SUPFAM" id="SSF57903">
    <property type="entry name" value="FYVE/PHD zinc finger"/>
    <property type="match status" value="1"/>
</dbReference>
<evidence type="ECO:0000256" key="11">
    <source>
        <dbReference type="ARBA" id="ARBA00022833"/>
    </source>
</evidence>
<dbReference type="FunFam" id="3.30.800.10:FF:000006">
    <property type="entry name" value="1-phosphatidylinositol-3-phosphate 5-kinase FAB1B"/>
    <property type="match status" value="1"/>
</dbReference>
<dbReference type="EMBL" id="LUHQ01000004">
    <property type="protein sequence ID" value="OAP00753.1"/>
    <property type="molecule type" value="Genomic_DNA"/>
</dbReference>
<comment type="function">
    <text evidence="16">The PI(3,5)P2 regulatory complex regulates both the synthesis and turnover of phosphatidylinositol 3,5-bisphosphate (PtdIns(3,5)P2). Catalyzes the phosphorylation of phosphatidylinositol 3-phosphate on the fifth hydroxyl of the myo-inositol ring, to form phosphatidylinositol 3,5-bisphosphate. Plays an important role in maintenance of endomembrane homeostasis including endocytosis, vacuole formation, and vacuolar acidification processes. Required for development of viable pollen. Might mediate recycling of auxin transporters.</text>
</comment>
<gene>
    <name evidence="25" type="ordered locus">AXX17_At4g38060</name>
</gene>
<comment type="subunit">
    <text evidence="15">Component of the PI(3,5)P2 regulatory complex at least composed of ATG18, SAC/FIG4, FAB1 and VAC14.</text>
</comment>
<keyword evidence="8" id="KW-0967">Endosome</keyword>
<dbReference type="GO" id="GO:0007033">
    <property type="term" value="P:vacuole organization"/>
    <property type="evidence" value="ECO:0007669"/>
    <property type="project" value="UniProtKB-ARBA"/>
</dbReference>
<dbReference type="InterPro" id="IPR000306">
    <property type="entry name" value="Znf_FYVE"/>
</dbReference>
<feature type="compositionally biased region" description="Acidic residues" evidence="22">
    <location>
        <begin position="316"/>
        <end position="336"/>
    </location>
</feature>
<organism evidence="25 26">
    <name type="scientific">Arabidopsis thaliana</name>
    <name type="common">Mouse-ear cress</name>
    <dbReference type="NCBI Taxonomy" id="3702"/>
    <lineage>
        <taxon>Eukaryota</taxon>
        <taxon>Viridiplantae</taxon>
        <taxon>Streptophyta</taxon>
        <taxon>Embryophyta</taxon>
        <taxon>Tracheophyta</taxon>
        <taxon>Spermatophyta</taxon>
        <taxon>Magnoliopsida</taxon>
        <taxon>eudicotyledons</taxon>
        <taxon>Gunneridae</taxon>
        <taxon>Pentapetalae</taxon>
        <taxon>rosids</taxon>
        <taxon>malvids</taxon>
        <taxon>Brassicales</taxon>
        <taxon>Brassicaceae</taxon>
        <taxon>Camelineae</taxon>
        <taxon>Arabidopsis</taxon>
    </lineage>
</organism>
<evidence type="ECO:0000256" key="13">
    <source>
        <dbReference type="ARBA" id="ARBA00023054"/>
    </source>
</evidence>
<feature type="region of interest" description="Disordered" evidence="22">
    <location>
        <begin position="125"/>
        <end position="192"/>
    </location>
</feature>
<dbReference type="SMART" id="SM00064">
    <property type="entry name" value="FYVE"/>
    <property type="match status" value="1"/>
</dbReference>
<dbReference type="Proteomes" id="UP000078284">
    <property type="component" value="Chromosome 4"/>
</dbReference>
<comment type="caution">
    <text evidence="25">The sequence shown here is derived from an EMBL/GenBank/DDBJ whole genome shotgun (WGS) entry which is preliminary data.</text>
</comment>
<dbReference type="InterPro" id="IPR027483">
    <property type="entry name" value="PInositol-4-P-4/5-kinase_C_sf"/>
</dbReference>
<evidence type="ECO:0000256" key="3">
    <source>
        <dbReference type="ARBA" id="ARBA00004481"/>
    </source>
</evidence>
<reference evidence="26" key="1">
    <citation type="journal article" date="2016" name="Proc. Natl. Acad. Sci. U.S.A.">
        <title>Chromosome-level assembly of Arabidopsis thaliana Ler reveals the extent of translocation and inversion polymorphisms.</title>
        <authorList>
            <person name="Zapata L."/>
            <person name="Ding J."/>
            <person name="Willing E.M."/>
            <person name="Hartwig B."/>
            <person name="Bezdan D."/>
            <person name="Jiao W.B."/>
            <person name="Patel V."/>
            <person name="Velikkakam James G."/>
            <person name="Koornneef M."/>
            <person name="Ossowski S."/>
            <person name="Schneeberger K."/>
        </authorList>
    </citation>
    <scope>NUCLEOTIDE SEQUENCE [LARGE SCALE GENOMIC DNA]</scope>
    <source>
        <strain evidence="26">cv. Landsberg erecta</strain>
    </source>
</reference>
<evidence type="ECO:0000256" key="20">
    <source>
        <dbReference type="PROSITE-ProRule" id="PRU00091"/>
    </source>
</evidence>
<evidence type="ECO:0000259" key="23">
    <source>
        <dbReference type="PROSITE" id="PS50178"/>
    </source>
</evidence>
<protein>
    <recommendedName>
        <fullName evidence="4">1-phosphatidylinositol-3-phosphate 5-kinase</fullName>
        <ecNumber evidence="4">2.7.1.150</ecNumber>
    </recommendedName>
    <alternativeName>
        <fullName evidence="18">FYVE finger-containing phosphoinositide kinase</fullName>
    </alternativeName>
    <alternativeName>
        <fullName evidence="19">PIKfyve</fullName>
    </alternativeName>
    <alternativeName>
        <fullName evidence="17">Phosphatidylinositol 3-phosphate 5-kinase type III</fullName>
    </alternativeName>
</protein>
<dbReference type="Pfam" id="PF00118">
    <property type="entry name" value="Cpn60_TCP1"/>
    <property type="match status" value="1"/>
</dbReference>
<evidence type="ECO:0000313" key="26">
    <source>
        <dbReference type="Proteomes" id="UP000078284"/>
    </source>
</evidence>
<keyword evidence="5 21" id="KW-0808">Transferase</keyword>
<evidence type="ECO:0000256" key="7">
    <source>
        <dbReference type="ARBA" id="ARBA00022741"/>
    </source>
</evidence>
<keyword evidence="11" id="KW-0862">Zinc</keyword>
<feature type="region of interest" description="Disordered" evidence="22">
    <location>
        <begin position="1743"/>
        <end position="1771"/>
    </location>
</feature>
<feature type="compositionally biased region" description="Polar residues" evidence="22">
    <location>
        <begin position="134"/>
        <end position="145"/>
    </location>
</feature>
<evidence type="ECO:0000256" key="22">
    <source>
        <dbReference type="SAM" id="MobiDB-lite"/>
    </source>
</evidence>
<dbReference type="ExpressionAtlas" id="A0A178V701">
    <property type="expression patterns" value="baseline and differential"/>
</dbReference>
<keyword evidence="9 20" id="KW-0863">Zinc-finger</keyword>
<dbReference type="InterPro" id="IPR013083">
    <property type="entry name" value="Znf_RING/FYVE/PHD"/>
</dbReference>
<feature type="domain" description="FYVE-type" evidence="23">
    <location>
        <begin position="36"/>
        <end position="102"/>
    </location>
</feature>
<evidence type="ECO:0000256" key="2">
    <source>
        <dbReference type="ARBA" id="ARBA00001946"/>
    </source>
</evidence>
<dbReference type="GO" id="GO:0005524">
    <property type="term" value="F:ATP binding"/>
    <property type="evidence" value="ECO:0007669"/>
    <property type="project" value="UniProtKB-UniRule"/>
</dbReference>
<dbReference type="Gene3D" id="3.30.800.10">
    <property type="entry name" value="Phosphatidylinositol Phosphate Kinase II Beta"/>
    <property type="match status" value="1"/>
</dbReference>
<evidence type="ECO:0000256" key="18">
    <source>
        <dbReference type="ARBA" id="ARBA00077675"/>
    </source>
</evidence>
<keyword evidence="14" id="KW-0472">Membrane</keyword>
<feature type="region of interest" description="Disordered" evidence="22">
    <location>
        <begin position="683"/>
        <end position="708"/>
    </location>
</feature>
<sequence>MDSQDHKAPGFVDIVKSWIPRKSESSNMSRDFWMPDQSCPVCYECDAQFTVFNRRHHCRLCGRVFCAKCAANSIPSPSDETKDSHEEPERIRVCNYCYKQWEQGIVPPDNGASIISLHFSSSPSARSVASTTSNSSNCTIDSTAGPSPRPKMNPRASRRVSSNMDSEKSEQQNAKSRRSSDHYGHVLDSSDNQVEFFVNSGRSDGEADDDDDYQSDFAQSYAQGNDYYGAINLDEVDHIYGSHEAHDVGVKIEPNISGFPPDQDLDSLNTETIDKTRQQENGWNDVKEGSPPCEESFEPEVVDFESDGLLWLPPEPENEEDEREAVLSDDDGDEGDRGDWGYLRPSNSFNEKDFHSKDKSSGAMKNVVEGHFRALVAQLLEVDNLPMVNEGDEEGWLDIITSLSWEAATLLKPDTSKSGGMDPGGYVKVKCIPCGRRSESMVVKGVVCKKNVAHRRMTSKIEKPRLLILGGALEYQRISNQLSSFDTLLQQEMDHLKMAVAKIDSHNPDILLVEKSVSRFAQEYLLAKDISLVLNIKRSLLERISRCTGAQIVPSIDQLTSPKLGYCDLFHVEKFVETHVSPCQVAKKMAKTLMFFDGCPKPLGCTILLKGAHEDELKKVKHVIQYGVFAAYHLALETSFLADEGASIHELPLQTPITVALPDKPSMVNRSISTIPGFTVSSAEKSPTTELRGEPHKANGDLTGNFTSSKTHFQGKLDGNDRIDPSERLLHNLDTVYCKPPETITSKDDGLVPTLESRQLSFHVEEPSVQKDQWSVLSGATEQVTDGGYTNDSAVIGNQNFNRQEQMESSKGDFHPSASDHQSILVSLSTRCVWKGSVCERAHLLRIKYYGSFDKPLGRFLRDNLFDQDQCCPSCTMPAEAHIHCYTHRQGSLTISVKKLPELLPGQREGKIWMWHRCLKCPRINGFPPATRRIVMSDAAWGLSFGKFLELSFSNHAAASRVANCGHSLHRDCLRFYGFGRMVACFRYASINIYAVTLPPAKLYFNYENQEWLQKESKEVIKKAEVLFNEVQEALSQISAKTMGAGSKGSTPNKIKLSLEELAGLLEQRKKEYKFSLYAIPIKAVAGFQDSLQQMLNVVKDGQPTIDILLINKLRRLIIFDSYAWDECLAGAANMVRNNYLEAPKNSAPKVMGRNVSLEKLSDEKVKSIPTHVAISNDSLLQDADYETCLNQGKSFADTSGKFAIPEDVGSDRPPDCRMEFDPSEGGKDNFVESSQVVKPAHTESQFQATDLSDTLDAAWIGEQTTSENGIFRPPSRAASTNGTQIPDLRLLGSESELNFKGGPTNDEHTTQVQLPSPSFYYSLNKNYSLNSRKHIMAEDRPVYVSSYRELEWRSGARLLLPLGCNDLVLPVYDDEPTSIIAYALTSSEYKAQMSGSDKSRDRLDSGGSFSLFDSVNLLSLNSLSDLSVDMSRSLSSADEQVSQLLHSSLYLKDLHARISFTDEGPPGKVKYSVTCYYAKEFEALRMICCPSETDFIRSLGRCRKWGAQGGKSNVFFAKSLDDRFIIKQVTKTELESFIKFGPAYFKYLTESISTKSPTSLAKILGIYQVSSKHLKGGKEFKMDVLVMENLLFKRNFTRLYDLKGSTRARYNPDTSGSNTVLLDQNLVEAMPTSPIFVGSKAKRLLERAVWNDTSFLASIHVMDYSLLVGVDEERNELVLGIIDFMRQYTWDKHLETWVKTSGLLGGPKNSTPTVISPQQYKKRFRKAMTAYFLMVPDQWSPAAVVPSNSSSAEVKEEEEKDNPQAVGNKS</sequence>
<dbReference type="Gene3D" id="3.30.810.10">
    <property type="entry name" value="2-Layer Sandwich"/>
    <property type="match status" value="1"/>
</dbReference>
<dbReference type="InterPro" id="IPR017455">
    <property type="entry name" value="Znf_FYVE-rel"/>
</dbReference>
<name>A0A178V701_ARATH</name>
<keyword evidence="13" id="KW-0175">Coiled coil</keyword>
<evidence type="ECO:0000256" key="6">
    <source>
        <dbReference type="ARBA" id="ARBA00022723"/>
    </source>
</evidence>
<accession>A0A178V701</accession>
<dbReference type="GO" id="GO:0046488">
    <property type="term" value="P:phosphatidylinositol metabolic process"/>
    <property type="evidence" value="ECO:0007669"/>
    <property type="project" value="UniProtKB-UniRule"/>
</dbReference>
<dbReference type="InterPro" id="IPR027484">
    <property type="entry name" value="PInositol-4-P-5-kinase_N"/>
</dbReference>
<dbReference type="Pfam" id="PF01363">
    <property type="entry name" value="FYVE"/>
    <property type="match status" value="1"/>
</dbReference>
<feature type="region of interest" description="Disordered" evidence="22">
    <location>
        <begin position="309"/>
        <end position="345"/>
    </location>
</feature>
<evidence type="ECO:0000256" key="10">
    <source>
        <dbReference type="ARBA" id="ARBA00022777"/>
    </source>
</evidence>
<keyword evidence="7 21" id="KW-0547">Nucleotide-binding</keyword>
<dbReference type="EC" id="2.7.1.150" evidence="4"/>
<dbReference type="PROSITE" id="PS51455">
    <property type="entry name" value="PIPK"/>
    <property type="match status" value="1"/>
</dbReference>
<comment type="cofactor">
    <cofactor evidence="1">
        <name>Mn(2+)</name>
        <dbReference type="ChEBI" id="CHEBI:29035"/>
    </cofactor>
</comment>
<dbReference type="InterPro" id="IPR002498">
    <property type="entry name" value="PInositol-4-P-4/5-kinase_core"/>
</dbReference>
<dbReference type="InterPro" id="IPR011011">
    <property type="entry name" value="Znf_FYVE_PHD"/>
</dbReference>
<evidence type="ECO:0000259" key="24">
    <source>
        <dbReference type="PROSITE" id="PS51455"/>
    </source>
</evidence>
<comment type="cofactor">
    <cofactor evidence="2">
        <name>Mg(2+)</name>
        <dbReference type="ChEBI" id="CHEBI:18420"/>
    </cofactor>
</comment>
<feature type="region of interest" description="Disordered" evidence="22">
    <location>
        <begin position="275"/>
        <end position="296"/>
    </location>
</feature>
<evidence type="ECO:0000256" key="16">
    <source>
        <dbReference type="ARBA" id="ARBA00057940"/>
    </source>
</evidence>
<dbReference type="SUPFAM" id="SSF52029">
    <property type="entry name" value="GroEL apical domain-like"/>
    <property type="match status" value="1"/>
</dbReference>
<evidence type="ECO:0000256" key="19">
    <source>
        <dbReference type="ARBA" id="ARBA00081348"/>
    </source>
</evidence>
<dbReference type="PANTHER" id="PTHR45748:SF21">
    <property type="entry name" value="1-PHOSPHATIDYLINOSITOL-3-PHOSPHATE 5-KINASE FAB1A"/>
    <property type="match status" value="1"/>
</dbReference>
<feature type="domain" description="PIPK" evidence="24">
    <location>
        <begin position="1409"/>
        <end position="1733"/>
    </location>
</feature>
<dbReference type="GO" id="GO:0010008">
    <property type="term" value="C:endosome membrane"/>
    <property type="evidence" value="ECO:0007669"/>
    <property type="project" value="UniProtKB-SubCell"/>
</dbReference>
<dbReference type="FunFam" id="3.50.7.10:FF:000007">
    <property type="entry name" value="1-phosphatidylinositol 3-phosphate 5-kinase isoform X1"/>
    <property type="match status" value="1"/>
</dbReference>
<evidence type="ECO:0000256" key="21">
    <source>
        <dbReference type="PROSITE-ProRule" id="PRU00781"/>
    </source>
</evidence>
<comment type="subcellular location">
    <subcellularLocation>
        <location evidence="3">Endosome membrane</location>
        <topology evidence="3">Peripheral membrane protein</topology>
    </subcellularLocation>
</comment>
<dbReference type="SUPFAM" id="SSF56104">
    <property type="entry name" value="SAICAR synthase-like"/>
    <property type="match status" value="1"/>
</dbReference>
<dbReference type="PROSITE" id="PS50178">
    <property type="entry name" value="ZF_FYVE"/>
    <property type="match status" value="1"/>
</dbReference>
<dbReference type="FunFam" id="3.30.810.10:FF:000001">
    <property type="entry name" value="1-phosphatidylinositol 3-phosphate 5-kinase FAB1"/>
    <property type="match status" value="1"/>
</dbReference>
<dbReference type="InterPro" id="IPR002423">
    <property type="entry name" value="Cpn60/GroEL/TCP-1"/>
</dbReference>
<dbReference type="PANTHER" id="PTHR45748">
    <property type="entry name" value="1-PHOSPHATIDYLINOSITOL 3-PHOSPHATE 5-KINASE-RELATED"/>
    <property type="match status" value="1"/>
</dbReference>
<dbReference type="GO" id="GO:0008270">
    <property type="term" value="F:zinc ion binding"/>
    <property type="evidence" value="ECO:0007669"/>
    <property type="project" value="UniProtKB-KW"/>
</dbReference>
<keyword evidence="10 21" id="KW-0418">Kinase</keyword>
<dbReference type="Gene3D" id="3.30.40.10">
    <property type="entry name" value="Zinc/RING finger domain, C3HC4 (zinc finger)"/>
    <property type="match status" value="1"/>
</dbReference>
<evidence type="ECO:0000256" key="14">
    <source>
        <dbReference type="ARBA" id="ARBA00023136"/>
    </source>
</evidence>
<dbReference type="SMART" id="SM00330">
    <property type="entry name" value="PIPKc"/>
    <property type="match status" value="1"/>
</dbReference>
<evidence type="ECO:0000256" key="5">
    <source>
        <dbReference type="ARBA" id="ARBA00022679"/>
    </source>
</evidence>
<dbReference type="FunFam" id="3.30.40.10:FF:000384">
    <property type="entry name" value="1-phosphatidylinositol-3-phosphate 5-kinase FAB1B"/>
    <property type="match status" value="1"/>
</dbReference>
<evidence type="ECO:0000256" key="12">
    <source>
        <dbReference type="ARBA" id="ARBA00022840"/>
    </source>
</evidence>
<proteinExistence type="predicted"/>
<dbReference type="CDD" id="cd03334">
    <property type="entry name" value="Fab1_TCP"/>
    <property type="match status" value="1"/>
</dbReference>
<dbReference type="Pfam" id="PF01504">
    <property type="entry name" value="PIP5K"/>
    <property type="match status" value="2"/>
</dbReference>
<evidence type="ECO:0000256" key="17">
    <source>
        <dbReference type="ARBA" id="ARBA00077223"/>
    </source>
</evidence>
<feature type="compositionally biased region" description="Low complexity" evidence="22">
    <location>
        <begin position="1743"/>
        <end position="1753"/>
    </location>
</feature>
<evidence type="ECO:0000256" key="15">
    <source>
        <dbReference type="ARBA" id="ARBA00023464"/>
    </source>
</evidence>